<dbReference type="SUPFAM" id="SSF52540">
    <property type="entry name" value="P-loop containing nucleoside triphosphate hydrolases"/>
    <property type="match status" value="1"/>
</dbReference>
<organism evidence="5 6">
    <name type="scientific">Ceratitis capitata</name>
    <name type="common">Mediterranean fruit fly</name>
    <name type="synonym">Tephritis capitata</name>
    <dbReference type="NCBI Taxonomy" id="7213"/>
    <lineage>
        <taxon>Eukaryota</taxon>
        <taxon>Metazoa</taxon>
        <taxon>Ecdysozoa</taxon>
        <taxon>Arthropoda</taxon>
        <taxon>Hexapoda</taxon>
        <taxon>Insecta</taxon>
        <taxon>Pterygota</taxon>
        <taxon>Neoptera</taxon>
        <taxon>Endopterygota</taxon>
        <taxon>Diptera</taxon>
        <taxon>Brachycera</taxon>
        <taxon>Muscomorpha</taxon>
        <taxon>Tephritoidea</taxon>
        <taxon>Tephritidae</taxon>
        <taxon>Ceratitis</taxon>
        <taxon>Ceratitis</taxon>
    </lineage>
</organism>
<accession>A0A811UVG9</accession>
<evidence type="ECO:0000256" key="1">
    <source>
        <dbReference type="ARBA" id="ARBA00022741"/>
    </source>
</evidence>
<keyword evidence="1 3" id="KW-0547">Nucleotide-binding</keyword>
<evidence type="ECO:0000256" key="3">
    <source>
        <dbReference type="PIRSR" id="PIRSR606689-1"/>
    </source>
</evidence>
<dbReference type="Pfam" id="PF00025">
    <property type="entry name" value="Arf"/>
    <property type="match status" value="1"/>
</dbReference>
<protein>
    <submittedName>
        <fullName evidence="5">(Mediterranean fruit fly) hypothetical protein</fullName>
    </submittedName>
</protein>
<keyword evidence="2 3" id="KW-0342">GTP-binding</keyword>
<dbReference type="Proteomes" id="UP000606786">
    <property type="component" value="Unassembled WGS sequence"/>
</dbReference>
<sequence length="155" mass="17002">MEEAKMELMRTAKCPDNQGVPVLILANKQDLPGARNPKDLEKLLGLRELLYPAVHFQNTSSSSAGNNVRCSSGTSGVNTFGKSITLMSLPSRVFGEACTKNFNIQHPVSSATAAESIKEVKKDDDYESPNNSSKNSSFLSSIQKKILRMNLHHHQ</sequence>
<dbReference type="GO" id="GO:0005525">
    <property type="term" value="F:GTP binding"/>
    <property type="evidence" value="ECO:0007669"/>
    <property type="project" value="UniProtKB-KW"/>
</dbReference>
<dbReference type="InterPro" id="IPR027417">
    <property type="entry name" value="P-loop_NTPase"/>
</dbReference>
<gene>
    <name evidence="5" type="ORF">CCAP1982_LOCUS10207</name>
</gene>
<proteinExistence type="predicted"/>
<evidence type="ECO:0000313" key="5">
    <source>
        <dbReference type="EMBL" id="CAD7001717.1"/>
    </source>
</evidence>
<reference evidence="5" key="1">
    <citation type="submission" date="2020-11" db="EMBL/GenBank/DDBJ databases">
        <authorList>
            <person name="Whitehead M."/>
        </authorList>
    </citation>
    <scope>NUCLEOTIDE SEQUENCE</scope>
    <source>
        <strain evidence="5">EGII</strain>
    </source>
</reference>
<feature type="compositionally biased region" description="Low complexity" evidence="4">
    <location>
        <begin position="128"/>
        <end position="139"/>
    </location>
</feature>
<name>A0A811UVG9_CERCA</name>
<comment type="caution">
    <text evidence="5">The sequence shown here is derived from an EMBL/GenBank/DDBJ whole genome shotgun (WGS) entry which is preliminary data.</text>
</comment>
<dbReference type="EMBL" id="CAJHJT010000023">
    <property type="protein sequence ID" value="CAD7001717.1"/>
    <property type="molecule type" value="Genomic_DNA"/>
</dbReference>
<feature type="binding site" evidence="3">
    <location>
        <begin position="27"/>
        <end position="30"/>
    </location>
    <ligand>
        <name>GTP</name>
        <dbReference type="ChEBI" id="CHEBI:37565"/>
    </ligand>
</feature>
<dbReference type="InterPro" id="IPR006689">
    <property type="entry name" value="Small_GTPase_ARF/SAR"/>
</dbReference>
<evidence type="ECO:0000256" key="2">
    <source>
        <dbReference type="ARBA" id="ARBA00023134"/>
    </source>
</evidence>
<dbReference type="OrthoDB" id="2011769at2759"/>
<evidence type="ECO:0000313" key="6">
    <source>
        <dbReference type="Proteomes" id="UP000606786"/>
    </source>
</evidence>
<dbReference type="GO" id="GO:0003924">
    <property type="term" value="F:GTPase activity"/>
    <property type="evidence" value="ECO:0007669"/>
    <property type="project" value="InterPro"/>
</dbReference>
<dbReference type="Gene3D" id="3.40.50.300">
    <property type="entry name" value="P-loop containing nucleotide triphosphate hydrolases"/>
    <property type="match status" value="1"/>
</dbReference>
<evidence type="ECO:0000256" key="4">
    <source>
        <dbReference type="SAM" id="MobiDB-lite"/>
    </source>
</evidence>
<dbReference type="AlphaFoldDB" id="A0A811UVG9"/>
<feature type="region of interest" description="Disordered" evidence="4">
    <location>
        <begin position="120"/>
        <end position="139"/>
    </location>
</feature>
<keyword evidence="6" id="KW-1185">Reference proteome</keyword>